<proteinExistence type="predicted"/>
<dbReference type="OrthoDB" id="7791015at2"/>
<dbReference type="EMBL" id="AJXZ01000049">
    <property type="protein sequence ID" value="EIM72666.1"/>
    <property type="molecule type" value="Genomic_DNA"/>
</dbReference>
<organism evidence="2 3">
    <name type="scientific">Nitratireductor aquibiodomus RA22</name>
    <dbReference type="NCBI Taxonomy" id="1189611"/>
    <lineage>
        <taxon>Bacteria</taxon>
        <taxon>Pseudomonadati</taxon>
        <taxon>Pseudomonadota</taxon>
        <taxon>Alphaproteobacteria</taxon>
        <taxon>Hyphomicrobiales</taxon>
        <taxon>Phyllobacteriaceae</taxon>
        <taxon>Nitratireductor</taxon>
    </lineage>
</organism>
<accession>I5BSW4</accession>
<dbReference type="PANTHER" id="PTHR46825:SF9">
    <property type="entry name" value="BETA-LACTAMASE-RELATED DOMAIN-CONTAINING PROTEIN"/>
    <property type="match status" value="1"/>
</dbReference>
<dbReference type="Pfam" id="PF00144">
    <property type="entry name" value="Beta-lactamase"/>
    <property type="match status" value="1"/>
</dbReference>
<dbReference type="RefSeq" id="WP_007009973.1">
    <property type="nucleotide sequence ID" value="NZ_AJXZ01000049.1"/>
</dbReference>
<dbReference type="Proteomes" id="UP000004622">
    <property type="component" value="Unassembled WGS sequence"/>
</dbReference>
<protein>
    <submittedName>
        <fullName evidence="2">Beta-lactamase</fullName>
    </submittedName>
</protein>
<dbReference type="InterPro" id="IPR012338">
    <property type="entry name" value="Beta-lactam/transpept-like"/>
</dbReference>
<sequence length="393" mass="43524">MKLALISIIAFVVFAFGIFLVLELRALILPEFDVAKTTTLPEKLQSLGGWIDRLEQADKFNGAILIAQKGEIVFERYVGIADETGRPITPKTSFNLASVSKQFTAFAILLLAHEGRLSRDDLLTKHIPELKGADGVTVNHLLSHTSGLHDYALDHGLAKRLKEKDTVLTPADLIAWLGEADQGLKFHPGEKDEYSNTNYVLLAEIIARVSGQSFADFIHSHVFEPLGMRHSAVVNKAVNTDALEDRAYGFRKRFLYFGPNVAHDLNRMDGVAGDGNIYATARDLVIWDRALRDGALLPTEVYKQAYVPVRLKSGEVVQESVLGETIQPGLGWNVQDFPIVTSYGHWQAFSNFYWRNMQDDTVLVLLSNSGVFLRTAMIGEKIAGVLETLGDGK</sequence>
<feature type="domain" description="Beta-lactamase-related" evidence="1">
    <location>
        <begin position="61"/>
        <end position="370"/>
    </location>
</feature>
<name>I5BSW4_9HYPH</name>
<dbReference type="AlphaFoldDB" id="I5BSW4"/>
<comment type="caution">
    <text evidence="2">The sequence shown here is derived from an EMBL/GenBank/DDBJ whole genome shotgun (WGS) entry which is preliminary data.</text>
</comment>
<gene>
    <name evidence="2" type="ORF">A33O_18509</name>
</gene>
<dbReference type="PANTHER" id="PTHR46825">
    <property type="entry name" value="D-ALANYL-D-ALANINE-CARBOXYPEPTIDASE/ENDOPEPTIDASE AMPH"/>
    <property type="match status" value="1"/>
</dbReference>
<reference evidence="2 3" key="1">
    <citation type="journal article" date="2012" name="J. Bacteriol.">
        <title>Genome Sequence of Nitratireductor aquibiodomus Strain RA22.</title>
        <authorList>
            <person name="Singh A."/>
            <person name="Jangir P.K."/>
            <person name="Kumari C."/>
            <person name="Sharma R."/>
        </authorList>
    </citation>
    <scope>NUCLEOTIDE SEQUENCE [LARGE SCALE GENOMIC DNA]</scope>
    <source>
        <strain evidence="2 3">RA22</strain>
    </source>
</reference>
<dbReference type="PATRIC" id="fig|1189611.3.peg.3736"/>
<evidence type="ECO:0000313" key="3">
    <source>
        <dbReference type="Proteomes" id="UP000004622"/>
    </source>
</evidence>
<evidence type="ECO:0000313" key="2">
    <source>
        <dbReference type="EMBL" id="EIM72666.1"/>
    </source>
</evidence>
<dbReference type="Gene3D" id="3.40.710.10">
    <property type="entry name" value="DD-peptidase/beta-lactamase superfamily"/>
    <property type="match status" value="1"/>
</dbReference>
<dbReference type="InterPro" id="IPR050491">
    <property type="entry name" value="AmpC-like"/>
</dbReference>
<dbReference type="SUPFAM" id="SSF56601">
    <property type="entry name" value="beta-lactamase/transpeptidase-like"/>
    <property type="match status" value="1"/>
</dbReference>
<dbReference type="InterPro" id="IPR001466">
    <property type="entry name" value="Beta-lactam-related"/>
</dbReference>
<evidence type="ECO:0000259" key="1">
    <source>
        <dbReference type="Pfam" id="PF00144"/>
    </source>
</evidence>